<reference evidence="2" key="1">
    <citation type="submission" date="2025-08" db="UniProtKB">
        <authorList>
            <consortium name="RefSeq"/>
        </authorList>
    </citation>
    <scope>IDENTIFICATION</scope>
</reference>
<dbReference type="RefSeq" id="XP_014676786.1">
    <property type="nucleotide sequence ID" value="XM_014821300.1"/>
</dbReference>
<evidence type="ECO:0000313" key="1">
    <source>
        <dbReference type="Proteomes" id="UP000695022"/>
    </source>
</evidence>
<sequence length="104" mass="12256">MYSVFLRDWLQVFPMKQFLILRTEEYATSRIDHLHTVFNFLELGPLTAQQVARIEKAPAANHRRARARSVGAMLPETRRLLTDFYRPYNEDLAALLNDDAFTWQ</sequence>
<dbReference type="InterPro" id="IPR052654">
    <property type="entry name" value="CS_Sulfotransferase"/>
</dbReference>
<evidence type="ECO:0000313" key="2">
    <source>
        <dbReference type="RefSeq" id="XP_014676786.1"/>
    </source>
</evidence>
<dbReference type="GeneID" id="106816678"/>
<dbReference type="Proteomes" id="UP000695022">
    <property type="component" value="Unplaced"/>
</dbReference>
<dbReference type="SUPFAM" id="SSF52540">
    <property type="entry name" value="P-loop containing nucleoside triphosphate hydrolases"/>
    <property type="match status" value="1"/>
</dbReference>
<accession>A0ABM1EX65</accession>
<dbReference type="PANTHER" id="PTHR15723:SF0">
    <property type="entry name" value="CARBOHYDRATE SULFOTRANSFERASE 15"/>
    <property type="match status" value="1"/>
</dbReference>
<keyword evidence="1" id="KW-1185">Reference proteome</keyword>
<proteinExistence type="predicted"/>
<gene>
    <name evidence="2" type="primary">LOC106816678</name>
</gene>
<organism evidence="1 2">
    <name type="scientific">Priapulus caudatus</name>
    <name type="common">Priapulid worm</name>
    <dbReference type="NCBI Taxonomy" id="37621"/>
    <lineage>
        <taxon>Eukaryota</taxon>
        <taxon>Metazoa</taxon>
        <taxon>Ecdysozoa</taxon>
        <taxon>Scalidophora</taxon>
        <taxon>Priapulida</taxon>
        <taxon>Priapulimorpha</taxon>
        <taxon>Priapulimorphida</taxon>
        <taxon>Priapulidae</taxon>
        <taxon>Priapulus</taxon>
    </lineage>
</organism>
<protein>
    <submittedName>
        <fullName evidence="2">Carbohydrate sulfotransferase 15-like</fullName>
    </submittedName>
</protein>
<dbReference type="InterPro" id="IPR027417">
    <property type="entry name" value="P-loop_NTPase"/>
</dbReference>
<dbReference type="PANTHER" id="PTHR15723">
    <property type="entry name" value="CARBOHYDRATE SULFOTRANSFERASE 15"/>
    <property type="match status" value="1"/>
</dbReference>
<dbReference type="Gene3D" id="3.40.50.300">
    <property type="entry name" value="P-loop containing nucleotide triphosphate hydrolases"/>
    <property type="match status" value="1"/>
</dbReference>
<name>A0ABM1EX65_PRICU</name>